<dbReference type="Gene3D" id="2.160.10.10">
    <property type="entry name" value="Hexapeptide repeat proteins"/>
    <property type="match status" value="1"/>
</dbReference>
<dbReference type="InterPro" id="IPR011004">
    <property type="entry name" value="Trimer_LpxA-like_sf"/>
</dbReference>
<dbReference type="eggNOG" id="COG0110">
    <property type="taxonomic scope" value="Bacteria"/>
</dbReference>
<evidence type="ECO:0000313" key="3">
    <source>
        <dbReference type="Proteomes" id="UP000028534"/>
    </source>
</evidence>
<name>A0A084ENG6_SPHYA</name>
<evidence type="ECO:0000313" key="2">
    <source>
        <dbReference type="EMBL" id="KEZ19508.1"/>
    </source>
</evidence>
<dbReference type="EMBL" id="JGVR01000009">
    <property type="protein sequence ID" value="KEZ19508.1"/>
    <property type="molecule type" value="Genomic_DNA"/>
</dbReference>
<dbReference type="SUPFAM" id="SSF51161">
    <property type="entry name" value="Trimeric LpxA-like enzymes"/>
    <property type="match status" value="1"/>
</dbReference>
<keyword evidence="2" id="KW-0808">Transferase</keyword>
<gene>
    <name evidence="2" type="ORF">CP98_02029</name>
</gene>
<dbReference type="InterPro" id="IPR050179">
    <property type="entry name" value="Trans_hexapeptide_repeat"/>
</dbReference>
<sequence>MFFDEGKDNKIEVEGGVSLKGFVRGNNNHVKICDTALSSSIDLKITGSNNKVFIGSGSAMRALTVYVGSYTQAFGASVIIGEKFSVEADSTFFVYNSGNKLEIGDNCMFSNNVILRTGEAPHLIFDLETGQYIDEGGHIIVGSHSWVGERAYLTKRAQLAPETIVAACAVVTGKFSEENIVLGGNPAKIVKRGVQWIRNRSSLEEGSKFQKSYLNSVESFRSRQGD</sequence>
<accession>A0A084ENG6</accession>
<dbReference type="PANTHER" id="PTHR43300:SF11">
    <property type="entry name" value="ACETYLTRANSFERASE RV3034C-RELATED"/>
    <property type="match status" value="1"/>
</dbReference>
<organism evidence="2 3">
    <name type="scientific">Sphingobium yanoikuyae</name>
    <name type="common">Sphingomonas yanoikuyae</name>
    <dbReference type="NCBI Taxonomy" id="13690"/>
    <lineage>
        <taxon>Bacteria</taxon>
        <taxon>Pseudomonadati</taxon>
        <taxon>Pseudomonadota</taxon>
        <taxon>Alphaproteobacteria</taxon>
        <taxon>Sphingomonadales</taxon>
        <taxon>Sphingomonadaceae</taxon>
        <taxon>Sphingobium</taxon>
    </lineage>
</organism>
<comment type="similarity">
    <text evidence="1">Belongs to the transferase hexapeptide repeat family.</text>
</comment>
<dbReference type="Proteomes" id="UP000028534">
    <property type="component" value="Unassembled WGS sequence"/>
</dbReference>
<comment type="caution">
    <text evidence="2">The sequence shown here is derived from an EMBL/GenBank/DDBJ whole genome shotgun (WGS) entry which is preliminary data.</text>
</comment>
<reference evidence="2 3" key="1">
    <citation type="submission" date="2014-03" db="EMBL/GenBank/DDBJ databases">
        <title>Genome sequence of Sphingobium yanoikuyae B1.</title>
        <authorList>
            <person name="Gan H.M."/>
            <person name="Gan H.Y."/>
            <person name="Savka M.A."/>
        </authorList>
    </citation>
    <scope>NUCLEOTIDE SEQUENCE [LARGE SCALE GENOMIC DNA]</scope>
    <source>
        <strain evidence="2 3">B1</strain>
    </source>
</reference>
<dbReference type="PATRIC" id="fig|13690.10.peg.2087"/>
<evidence type="ECO:0000256" key="1">
    <source>
        <dbReference type="ARBA" id="ARBA00007274"/>
    </source>
</evidence>
<dbReference type="PANTHER" id="PTHR43300">
    <property type="entry name" value="ACETYLTRANSFERASE"/>
    <property type="match status" value="1"/>
</dbReference>
<dbReference type="AlphaFoldDB" id="A0A084ENG6"/>
<dbReference type="RefSeq" id="WP_155276410.1">
    <property type="nucleotide sequence ID" value="NZ_JGVR01000009.1"/>
</dbReference>
<proteinExistence type="inferred from homology"/>
<protein>
    <submittedName>
        <fullName evidence="2">Transferase</fullName>
    </submittedName>
</protein>
<dbReference type="GO" id="GO:0016740">
    <property type="term" value="F:transferase activity"/>
    <property type="evidence" value="ECO:0007669"/>
    <property type="project" value="UniProtKB-KW"/>
</dbReference>